<accession>A0A9X2XPF3</accession>
<evidence type="ECO:0000259" key="7">
    <source>
        <dbReference type="Pfam" id="PF02837"/>
    </source>
</evidence>
<dbReference type="RefSeq" id="WP_279298627.1">
    <property type="nucleotide sequence ID" value="NZ_JAOTIF010000018.1"/>
</dbReference>
<dbReference type="InterPro" id="IPR017853">
    <property type="entry name" value="GH"/>
</dbReference>
<dbReference type="InterPro" id="IPR006102">
    <property type="entry name" value="Ig-like_GH2"/>
</dbReference>
<dbReference type="Pfam" id="PF02837">
    <property type="entry name" value="Glyco_hydro_2_N"/>
    <property type="match status" value="1"/>
</dbReference>
<organism evidence="8 9">
    <name type="scientific">Paraflavisolibacter caeni</name>
    <dbReference type="NCBI Taxonomy" id="2982496"/>
    <lineage>
        <taxon>Bacteria</taxon>
        <taxon>Pseudomonadati</taxon>
        <taxon>Bacteroidota</taxon>
        <taxon>Chitinophagia</taxon>
        <taxon>Chitinophagales</taxon>
        <taxon>Chitinophagaceae</taxon>
        <taxon>Paraflavisolibacter</taxon>
    </lineage>
</organism>
<protein>
    <recommendedName>
        <fullName evidence="3">beta-galactosidase</fullName>
        <ecNumber evidence="3">3.2.1.23</ecNumber>
    </recommendedName>
</protein>
<comment type="similarity">
    <text evidence="2">Belongs to the glycosyl hydrolase 2 family.</text>
</comment>
<dbReference type="InterPro" id="IPR050347">
    <property type="entry name" value="Bact_Beta-galactosidase"/>
</dbReference>
<dbReference type="GO" id="GO:0009341">
    <property type="term" value="C:beta-galactosidase complex"/>
    <property type="evidence" value="ECO:0007669"/>
    <property type="project" value="TreeGrafter"/>
</dbReference>
<proteinExistence type="inferred from homology"/>
<gene>
    <name evidence="8" type="ORF">OCK74_18855</name>
</gene>
<evidence type="ECO:0000256" key="1">
    <source>
        <dbReference type="ARBA" id="ARBA00001412"/>
    </source>
</evidence>
<dbReference type="Gene3D" id="2.60.120.260">
    <property type="entry name" value="Galactose-binding domain-like"/>
    <property type="match status" value="1"/>
</dbReference>
<dbReference type="Proteomes" id="UP001155483">
    <property type="component" value="Unassembled WGS sequence"/>
</dbReference>
<dbReference type="Gene3D" id="3.20.20.80">
    <property type="entry name" value="Glycosidases"/>
    <property type="match status" value="1"/>
</dbReference>
<name>A0A9X2XPF3_9BACT</name>
<dbReference type="PANTHER" id="PTHR46323:SF2">
    <property type="entry name" value="BETA-GALACTOSIDASE"/>
    <property type="match status" value="1"/>
</dbReference>
<dbReference type="EC" id="3.2.1.23" evidence="3"/>
<dbReference type="PANTHER" id="PTHR46323">
    <property type="entry name" value="BETA-GALACTOSIDASE"/>
    <property type="match status" value="1"/>
</dbReference>
<comment type="catalytic activity">
    <reaction evidence="1">
        <text>Hydrolysis of terminal non-reducing beta-D-galactose residues in beta-D-galactosides.</text>
        <dbReference type="EC" id="3.2.1.23"/>
    </reaction>
</comment>
<keyword evidence="9" id="KW-1185">Reference proteome</keyword>
<dbReference type="SUPFAM" id="SSF49785">
    <property type="entry name" value="Galactose-binding domain-like"/>
    <property type="match status" value="1"/>
</dbReference>
<evidence type="ECO:0000313" key="8">
    <source>
        <dbReference type="EMBL" id="MCU7551188.1"/>
    </source>
</evidence>
<evidence type="ECO:0000256" key="2">
    <source>
        <dbReference type="ARBA" id="ARBA00007401"/>
    </source>
</evidence>
<evidence type="ECO:0000256" key="3">
    <source>
        <dbReference type="ARBA" id="ARBA00012756"/>
    </source>
</evidence>
<feature type="domain" description="Glycoside hydrolase family 2 immunoglobulin-like beta-sandwich" evidence="6">
    <location>
        <begin position="221"/>
        <end position="330"/>
    </location>
</feature>
<dbReference type="SUPFAM" id="SSF51445">
    <property type="entry name" value="(Trans)glycosidases"/>
    <property type="match status" value="1"/>
</dbReference>
<reference evidence="8" key="2">
    <citation type="submission" date="2023-04" db="EMBL/GenBank/DDBJ databases">
        <title>Paracnuella aquatica gen. nov., sp. nov., a member of the family Chitinophagaceae isolated from a hot spring.</title>
        <authorList>
            <person name="Wang C."/>
        </authorList>
    </citation>
    <scope>NUCLEOTIDE SEQUENCE</scope>
    <source>
        <strain evidence="8">LB-8</strain>
    </source>
</reference>
<comment type="caution">
    <text evidence="8">The sequence shown here is derived from an EMBL/GenBank/DDBJ whole genome shotgun (WGS) entry which is preliminary data.</text>
</comment>
<dbReference type="Pfam" id="PF00703">
    <property type="entry name" value="Glyco_hydro_2"/>
    <property type="match status" value="1"/>
</dbReference>
<keyword evidence="5" id="KW-0326">Glycosidase</keyword>
<dbReference type="GO" id="GO:0004565">
    <property type="term" value="F:beta-galactosidase activity"/>
    <property type="evidence" value="ECO:0007669"/>
    <property type="project" value="UniProtKB-EC"/>
</dbReference>
<dbReference type="EMBL" id="JAOTIF010000018">
    <property type="protein sequence ID" value="MCU7551188.1"/>
    <property type="molecule type" value="Genomic_DNA"/>
</dbReference>
<evidence type="ECO:0000256" key="5">
    <source>
        <dbReference type="ARBA" id="ARBA00023295"/>
    </source>
</evidence>
<feature type="domain" description="Glycosyl hydrolases family 2 sugar binding" evidence="7">
    <location>
        <begin position="26"/>
        <end position="215"/>
    </location>
</feature>
<evidence type="ECO:0000256" key="4">
    <source>
        <dbReference type="ARBA" id="ARBA00022801"/>
    </source>
</evidence>
<dbReference type="AlphaFoldDB" id="A0A9X2XPF3"/>
<evidence type="ECO:0000259" key="6">
    <source>
        <dbReference type="Pfam" id="PF00703"/>
    </source>
</evidence>
<dbReference type="InterPro" id="IPR006104">
    <property type="entry name" value="Glyco_hydro_2_N"/>
</dbReference>
<keyword evidence="4" id="KW-0378">Hydrolase</keyword>
<dbReference type="GO" id="GO:0005990">
    <property type="term" value="P:lactose catabolic process"/>
    <property type="evidence" value="ECO:0007669"/>
    <property type="project" value="TreeGrafter"/>
</dbReference>
<evidence type="ECO:0000313" key="9">
    <source>
        <dbReference type="Proteomes" id="UP001155483"/>
    </source>
</evidence>
<dbReference type="InterPro" id="IPR008979">
    <property type="entry name" value="Galactose-bd-like_sf"/>
</dbReference>
<sequence length="974" mass="110255">MKIRSSLLLITICVFCLLNTYAQEISLAGSWRFAIDRNDKGIEQKWFTKKLSDNIQLPGSMAQNGKGDEVTLTTKWTGSIYDSSFFFRPSLAKYRQPGNVKIPFWLTPVKHYVGPAWYQKEVTIPATWKGRRITLFLERVHFQSRVWVDGKEMGSYNSLVSPHQFDLSIALRPGKHIITLRIDNSIKDANVGPDSHSVSDHTQGNWNGVIGKMLLTATPQVFIEDVQVYPDIQNKLARVKLTVVNNRQKALVPLYLSANSFNSSKKHTVTPVSKTIELKGYGTTEVEMSLPMGEQMLTWDEFNPALYRLSARLMLKEGSGNEKVLQFGMRAIKTNGTRIEVNGRPVFLRGTVNNCEFPLTGYPPMDTASWGRIFRIAKAHGLNHMRFHSWCPPEATFIAADQWGFYLQPEGPSWPNHGTSLGDGRFIDQYIFDETTRMAKAYGNYASYCMLAAGNEPAGRNQAKYLAGFINYWKEKDSRRIYTGASVAMSWPLVPENEYMIKSGARGLDWVNKMPESVSDYRTAIEKFNVPYVTHEMGQWCVFPNFKEIKKYTGVFRARNFELFQEDLKDHGMADQAEDFLMASGKLQALCYKYEIEKALRTPGLAGFQLLGLQDFPGQGTALVGTIDAFWDDKGYSTAKDFSRFCNAVVPLARIPKFVYSNKDTFTADLELYNFGANELNNAVFNWQIKDEKGVIIASNQSSPSKVERGTNSQIGKISLPLSRFNKATQLNLEVALKGTNYANDWDFWVYPNKTSLRAGSSPLGAGGEARAIYYCTELDSSAESVLRSGGSVFLNAAGKVVKGKEVSMYFTPVFWNTSWFKMRPPHVTGMLIQEKHPAFNDFPTNYYNTLQWWEIANKAQVMNLEDFPKGFKPIVQPIDTWFMNRRLALLLEAKVGNGKLMVCSADLVTDTTHRIAARQLFYSIEQYMRSPAFNPKDAVELSVVKDIFQTPSKERWDSFTKDSPDELKPKANL</sequence>
<reference evidence="8" key="1">
    <citation type="submission" date="2022-09" db="EMBL/GenBank/DDBJ databases">
        <authorList>
            <person name="Yuan C."/>
            <person name="Ke Z."/>
        </authorList>
    </citation>
    <scope>NUCLEOTIDE SEQUENCE</scope>
    <source>
        <strain evidence="8">LB-8</strain>
    </source>
</reference>